<organism evidence="1 2">
    <name type="scientific">Rattus norvegicus</name>
    <name type="common">Rat</name>
    <dbReference type="NCBI Taxonomy" id="10116"/>
    <lineage>
        <taxon>Eukaryota</taxon>
        <taxon>Metazoa</taxon>
        <taxon>Chordata</taxon>
        <taxon>Craniata</taxon>
        <taxon>Vertebrata</taxon>
        <taxon>Euteleostomi</taxon>
        <taxon>Mammalia</taxon>
        <taxon>Eutheria</taxon>
        <taxon>Euarchontoglires</taxon>
        <taxon>Glires</taxon>
        <taxon>Rodentia</taxon>
        <taxon>Myomorpha</taxon>
        <taxon>Muroidea</taxon>
        <taxon>Muridae</taxon>
        <taxon>Murinae</taxon>
        <taxon>Rattus</taxon>
    </lineage>
</organism>
<evidence type="ECO:0000313" key="2">
    <source>
        <dbReference type="Proteomes" id="UP000234681"/>
    </source>
</evidence>
<sequence>MWLPSCHVCCGPAPFFFSQGPPSFIPFLFLFSPFLPIPVPHQASFSIAISFLYPCSDFCSKVKNTIYCNVEPSESNMRWAPEFMIDTLENPAAHTFTYTGLGKSLSENPANRYSFVCNALMHVCVGHHDPDRVNDIAILCAELTGYCKSLSAEWLGVLKALCCSSNNGTCGFNDLLCNVDVSLQVESCWKISTYYLLEIWHTGFVSSS</sequence>
<dbReference type="AlphaFoldDB" id="A6IQB0"/>
<reference evidence="1 2" key="1">
    <citation type="submission" date="2005-09" db="EMBL/GenBank/DDBJ databases">
        <authorList>
            <person name="Mural R.J."/>
            <person name="Li P.W."/>
            <person name="Adams M.D."/>
            <person name="Amanatides P.G."/>
            <person name="Baden-Tillson H."/>
            <person name="Barnstead M."/>
            <person name="Chin S.H."/>
            <person name="Dew I."/>
            <person name="Evans C.A."/>
            <person name="Ferriera S."/>
            <person name="Flanigan M."/>
            <person name="Fosler C."/>
            <person name="Glodek A."/>
            <person name="Gu Z."/>
            <person name="Holt R.A."/>
            <person name="Jennings D."/>
            <person name="Kraft C.L."/>
            <person name="Lu F."/>
            <person name="Nguyen T."/>
            <person name="Nusskern D.R."/>
            <person name="Pfannkoch C.M."/>
            <person name="Sitter C."/>
            <person name="Sutton G.G."/>
            <person name="Venter J.C."/>
            <person name="Wang Z."/>
            <person name="Woodage T."/>
            <person name="Zheng X.H."/>
            <person name="Zhong F."/>
        </authorList>
    </citation>
    <scope>NUCLEOTIDE SEQUENCE [LARGE SCALE GENOMIC DNA]</scope>
    <source>
        <strain>BN</strain>
        <strain evidence="2">Sprague-Dawley</strain>
    </source>
</reference>
<dbReference type="EMBL" id="CH473966">
    <property type="protein sequence ID" value="EDL95904.1"/>
    <property type="molecule type" value="Genomic_DNA"/>
</dbReference>
<dbReference type="PANTHER" id="PTHR46007">
    <property type="entry name" value="MEDIATOR OF RNA POLYMERASE II TRANSCRIPTION SUBUNIT 12"/>
    <property type="match status" value="1"/>
</dbReference>
<dbReference type="InterPro" id="IPR051647">
    <property type="entry name" value="Mediator_comp_sub12"/>
</dbReference>
<evidence type="ECO:0000313" key="1">
    <source>
        <dbReference type="EMBL" id="EDL95904.1"/>
    </source>
</evidence>
<dbReference type="Proteomes" id="UP000234681">
    <property type="component" value="Chromosome X"/>
</dbReference>
<protein>
    <submittedName>
        <fullName evidence="1">RCG36294, isoform CRA_d</fullName>
    </submittedName>
</protein>
<name>A6IQB0_RAT</name>
<feature type="non-terminal residue" evidence="1">
    <location>
        <position position="208"/>
    </location>
</feature>
<accession>A6IQB0</accession>
<dbReference type="PANTHER" id="PTHR46007:SF2">
    <property type="entry name" value="MEDIATOR OF RNA POLYMERASE II TRANSCRIPTION SUBUNIT 12"/>
    <property type="match status" value="1"/>
</dbReference>
<proteinExistence type="predicted"/>
<gene>
    <name evidence="1" type="ORF">rCG_36294</name>
</gene>